<dbReference type="Proteomes" id="UP000824115">
    <property type="component" value="Unassembled WGS sequence"/>
</dbReference>
<dbReference type="InterPro" id="IPR050465">
    <property type="entry name" value="UPF0194_transport"/>
</dbReference>
<reference evidence="4" key="1">
    <citation type="journal article" date="2021" name="PeerJ">
        <title>Extensive microbial diversity within the chicken gut microbiome revealed by metagenomics and culture.</title>
        <authorList>
            <person name="Gilroy R."/>
            <person name="Ravi A."/>
            <person name="Getino M."/>
            <person name="Pursley I."/>
            <person name="Horton D.L."/>
            <person name="Alikhan N.F."/>
            <person name="Baker D."/>
            <person name="Gharbi K."/>
            <person name="Hall N."/>
            <person name="Watson M."/>
            <person name="Adriaenssens E.M."/>
            <person name="Foster-Nyarko E."/>
            <person name="Jarju S."/>
            <person name="Secka A."/>
            <person name="Antonio M."/>
            <person name="Oren A."/>
            <person name="Chaudhuri R.R."/>
            <person name="La Ragione R."/>
            <person name="Hildebrand F."/>
            <person name="Pallen M.J."/>
        </authorList>
    </citation>
    <scope>NUCLEOTIDE SEQUENCE</scope>
    <source>
        <strain evidence="4">Gambia16-554</strain>
    </source>
</reference>
<dbReference type="PANTHER" id="PTHR32347">
    <property type="entry name" value="EFFLUX SYSTEM COMPONENT YKNX-RELATED"/>
    <property type="match status" value="1"/>
</dbReference>
<dbReference type="EMBL" id="DXAW01000118">
    <property type="protein sequence ID" value="HIZ86232.1"/>
    <property type="molecule type" value="Genomic_DNA"/>
</dbReference>
<evidence type="ECO:0000256" key="3">
    <source>
        <dbReference type="SAM" id="Phobius"/>
    </source>
</evidence>
<keyword evidence="3" id="KW-1133">Transmembrane helix</keyword>
<keyword evidence="3" id="KW-0472">Membrane</keyword>
<comment type="caution">
    <text evidence="4">The sequence shown here is derived from an EMBL/GenBank/DDBJ whole genome shotgun (WGS) entry which is preliminary data.</text>
</comment>
<evidence type="ECO:0000256" key="1">
    <source>
        <dbReference type="ARBA" id="ARBA00004196"/>
    </source>
</evidence>
<gene>
    <name evidence="4" type="ORF">IAC04_07050</name>
</gene>
<dbReference type="Gene3D" id="2.40.420.20">
    <property type="match status" value="1"/>
</dbReference>
<dbReference type="AlphaFoldDB" id="A0A9D2GQB5"/>
<evidence type="ECO:0000313" key="5">
    <source>
        <dbReference type="Proteomes" id="UP000824115"/>
    </source>
</evidence>
<dbReference type="Gene3D" id="2.40.50.100">
    <property type="match status" value="1"/>
</dbReference>
<dbReference type="PANTHER" id="PTHR32347:SF14">
    <property type="entry name" value="EFFLUX SYSTEM COMPONENT YKNX-RELATED"/>
    <property type="match status" value="1"/>
</dbReference>
<evidence type="ECO:0000313" key="4">
    <source>
        <dbReference type="EMBL" id="HIZ86232.1"/>
    </source>
</evidence>
<sequence length="426" mass="47401">MESTIHTMDRNLTVKEKWQDRRKVIIRWSLGAGAVVAAVVLLAVLIQPSVRESSIKMAAADIGSIDFAVSATGKVVPGYEETINAPISSRVEEVFKRAGDVVQAGEPLLRLDLTAAQADYDKLEDEEQMKILRLDQMRISNRNQLSEMEMRIKIQEMELDRKEAALRNERYLDSLGAGTPDKVREAELAYTVASMELDENRQKLENQRELSAADEAVAELDLSIFRKNMEQTRRRLYDAGIRAPYAATLTYIVDEIGARVSEGSKIAMLADLTRFKVEGELGDMQAGKIAEGYRTTVLAGRDTLTGVVSGISPLSTDGLISFSVQLDDESAPVLRSGLKCDIYVVYAYRENVLRLPSGTYYKGAGNYDLFVREGDRLVRRRVALGEANYDYVEVISGIGPGEQAVISDMSDYAKQPELRIRPSKKK</sequence>
<keyword evidence="2" id="KW-0175">Coiled coil</keyword>
<proteinExistence type="predicted"/>
<comment type="subcellular location">
    <subcellularLocation>
        <location evidence="1">Cell envelope</location>
    </subcellularLocation>
</comment>
<name>A0A9D2GQB5_9BACT</name>
<organism evidence="4 5">
    <name type="scientific">Candidatus Coprenecus stercoravium</name>
    <dbReference type="NCBI Taxonomy" id="2840735"/>
    <lineage>
        <taxon>Bacteria</taxon>
        <taxon>Pseudomonadati</taxon>
        <taxon>Bacteroidota</taxon>
        <taxon>Bacteroidia</taxon>
        <taxon>Bacteroidales</taxon>
        <taxon>Rikenellaceae</taxon>
        <taxon>Rikenellaceae incertae sedis</taxon>
        <taxon>Candidatus Coprenecus</taxon>
    </lineage>
</organism>
<reference evidence="4" key="2">
    <citation type="submission" date="2021-04" db="EMBL/GenBank/DDBJ databases">
        <authorList>
            <person name="Gilroy R."/>
        </authorList>
    </citation>
    <scope>NUCLEOTIDE SEQUENCE</scope>
    <source>
        <strain evidence="4">Gambia16-554</strain>
    </source>
</reference>
<feature type="transmembrane region" description="Helical" evidence="3">
    <location>
        <begin position="25"/>
        <end position="46"/>
    </location>
</feature>
<protein>
    <submittedName>
        <fullName evidence="4">HlyD family efflux transporter periplasmic adaptor subunit</fullName>
    </submittedName>
</protein>
<dbReference type="GO" id="GO:0030313">
    <property type="term" value="C:cell envelope"/>
    <property type="evidence" value="ECO:0007669"/>
    <property type="project" value="UniProtKB-SubCell"/>
</dbReference>
<accession>A0A9D2GQB5</accession>
<evidence type="ECO:0000256" key="2">
    <source>
        <dbReference type="ARBA" id="ARBA00023054"/>
    </source>
</evidence>
<keyword evidence="3" id="KW-0812">Transmembrane</keyword>